<dbReference type="InterPro" id="IPR050695">
    <property type="entry name" value="N-acetylmuramoyl_amidase_3"/>
</dbReference>
<dbReference type="OrthoDB" id="9806267at2"/>
<evidence type="ECO:0000256" key="3">
    <source>
        <dbReference type="ARBA" id="ARBA00022801"/>
    </source>
</evidence>
<proteinExistence type="predicted"/>
<comment type="catalytic activity">
    <reaction evidence="1">
        <text>Hydrolyzes the link between N-acetylmuramoyl residues and L-amino acid residues in certain cell-wall glycopeptides.</text>
        <dbReference type="EC" id="3.5.1.28"/>
    </reaction>
</comment>
<feature type="region of interest" description="Disordered" evidence="4">
    <location>
        <begin position="182"/>
        <end position="217"/>
    </location>
</feature>
<dbReference type="EMBL" id="UFUW01000001">
    <property type="protein sequence ID" value="SUX22371.1"/>
    <property type="molecule type" value="Genomic_DNA"/>
</dbReference>
<dbReference type="Proteomes" id="UP000254572">
    <property type="component" value="Unassembled WGS sequence"/>
</dbReference>
<dbReference type="InterPro" id="IPR021731">
    <property type="entry name" value="AMIN_dom"/>
</dbReference>
<dbReference type="EC" id="3.5.1.28" evidence="2"/>
<evidence type="ECO:0000259" key="5">
    <source>
        <dbReference type="SMART" id="SM00646"/>
    </source>
</evidence>
<dbReference type="PANTHER" id="PTHR30404">
    <property type="entry name" value="N-ACETYLMURAMOYL-L-ALANINE AMIDASE"/>
    <property type="match status" value="1"/>
</dbReference>
<protein>
    <recommendedName>
        <fullName evidence="2">N-acetylmuramoyl-L-alanine amidase</fullName>
        <ecNumber evidence="2">3.5.1.28</ecNumber>
    </recommendedName>
</protein>
<dbReference type="InterPro" id="IPR002508">
    <property type="entry name" value="MurNAc-LAA_cat"/>
</dbReference>
<accession>A0A381E6Z3</accession>
<evidence type="ECO:0000313" key="6">
    <source>
        <dbReference type="EMBL" id="SUX22371.1"/>
    </source>
</evidence>
<dbReference type="Gene3D" id="2.60.40.3500">
    <property type="match status" value="1"/>
</dbReference>
<dbReference type="CDD" id="cd02696">
    <property type="entry name" value="MurNAc-LAA"/>
    <property type="match status" value="1"/>
</dbReference>
<reference evidence="6 7" key="1">
    <citation type="submission" date="2018-06" db="EMBL/GenBank/DDBJ databases">
        <authorList>
            <consortium name="Pathogen Informatics"/>
            <person name="Doyle S."/>
        </authorList>
    </citation>
    <scope>NUCLEOTIDE SEQUENCE [LARGE SCALE GENOMIC DNA]</scope>
    <source>
        <strain evidence="6 7">NCTC13294</strain>
    </source>
</reference>
<organism evidence="6 7">
    <name type="scientific">Cardiobacterium valvarum</name>
    <dbReference type="NCBI Taxonomy" id="194702"/>
    <lineage>
        <taxon>Bacteria</taxon>
        <taxon>Pseudomonadati</taxon>
        <taxon>Pseudomonadota</taxon>
        <taxon>Gammaproteobacteria</taxon>
        <taxon>Cardiobacteriales</taxon>
        <taxon>Cardiobacteriaceae</taxon>
        <taxon>Cardiobacterium</taxon>
    </lineage>
</organism>
<dbReference type="PANTHER" id="PTHR30404:SF0">
    <property type="entry name" value="N-ACETYLMURAMOYL-L-ALANINE AMIDASE AMIC"/>
    <property type="match status" value="1"/>
</dbReference>
<gene>
    <name evidence="6" type="primary">amiC</name>
    <name evidence="6" type="ORF">NCTC13294_01234</name>
</gene>
<dbReference type="Gene3D" id="3.40.630.40">
    <property type="entry name" value="Zn-dependent exopeptidases"/>
    <property type="match status" value="1"/>
</dbReference>
<dbReference type="SUPFAM" id="SSF53187">
    <property type="entry name" value="Zn-dependent exopeptidases"/>
    <property type="match status" value="1"/>
</dbReference>
<evidence type="ECO:0000256" key="4">
    <source>
        <dbReference type="SAM" id="MobiDB-lite"/>
    </source>
</evidence>
<evidence type="ECO:0000256" key="1">
    <source>
        <dbReference type="ARBA" id="ARBA00001561"/>
    </source>
</evidence>
<evidence type="ECO:0000256" key="2">
    <source>
        <dbReference type="ARBA" id="ARBA00011901"/>
    </source>
</evidence>
<dbReference type="GO" id="GO:0030288">
    <property type="term" value="C:outer membrane-bounded periplasmic space"/>
    <property type="evidence" value="ECO:0007669"/>
    <property type="project" value="TreeGrafter"/>
</dbReference>
<dbReference type="GO" id="GO:0009253">
    <property type="term" value="P:peptidoglycan catabolic process"/>
    <property type="evidence" value="ECO:0007669"/>
    <property type="project" value="InterPro"/>
</dbReference>
<keyword evidence="7" id="KW-1185">Reference proteome</keyword>
<dbReference type="AlphaFoldDB" id="A0A381E6Z3"/>
<dbReference type="Pfam" id="PF11741">
    <property type="entry name" value="AMIN"/>
    <property type="match status" value="1"/>
</dbReference>
<dbReference type="SMART" id="SM00646">
    <property type="entry name" value="Ami_3"/>
    <property type="match status" value="1"/>
</dbReference>
<evidence type="ECO:0000313" key="7">
    <source>
        <dbReference type="Proteomes" id="UP000254572"/>
    </source>
</evidence>
<keyword evidence="3 6" id="KW-0378">Hydrolase</keyword>
<name>A0A381E6Z3_9GAMM</name>
<feature type="domain" description="MurNAc-LAA" evidence="5">
    <location>
        <begin position="377"/>
        <end position="532"/>
    </location>
</feature>
<dbReference type="GO" id="GO:0008745">
    <property type="term" value="F:N-acetylmuramoyl-L-alanine amidase activity"/>
    <property type="evidence" value="ECO:0007669"/>
    <property type="project" value="UniProtKB-EC"/>
</dbReference>
<dbReference type="Pfam" id="PF01520">
    <property type="entry name" value="Amidase_3"/>
    <property type="match status" value="1"/>
</dbReference>
<sequence length="547" mass="58910">MLRKGLLFIRLWRKLLLILLGCSFFCYPSSAWAVVLQDVRYNRLPDKIQLVLDLDRPTIFQQFSLAGPPRIVLDIPDASRSGRAGITIGAGAVNSIRTGFSNETTLRVVIDLRYTAKANIYTMPPEGNRGNRIVIDIYDNLAAPALTLESLESEAQPPYVVFAGAALENMHDNGISINNNMSIGNAPPSPGGGQVAIQPPPPPRSSGVPVAIDAPPRSTGVPVTINAPPRSTGVPVAIDAPPPNSAPPSFLQNAPLPTFPQDRVAGSKTVTQAPPRPPESRPATVTVERKISATGKVEKQSNIIAPASISKKTIVVAIDPGHGGKDTGAVNPGSGLREKDVVLQIAYRLKQHINSKKGFSAFLTRSDDTYIPLPERPSSARRRGADLFISIHADAVENSTPSGSSVYILSTKGATTAIGKYLERTENSVDLRWGVDVSKYDDDIQQALLGMQQEATIESSYILAQKTLNELGRIGKVHKGQVQRANFVVLRSPDIPSMLVETAFISNPDEARKLASPAYQEQLAQGIANGVVSYYKEHLPQHMLLGK</sequence>